<evidence type="ECO:0008006" key="3">
    <source>
        <dbReference type="Google" id="ProtNLM"/>
    </source>
</evidence>
<organism evidence="1 2">
    <name type="scientific">Actinokineospora soli</name>
    <dbReference type="NCBI Taxonomy" id="1048753"/>
    <lineage>
        <taxon>Bacteria</taxon>
        <taxon>Bacillati</taxon>
        <taxon>Actinomycetota</taxon>
        <taxon>Actinomycetes</taxon>
        <taxon>Pseudonocardiales</taxon>
        <taxon>Pseudonocardiaceae</taxon>
        <taxon>Actinokineospora</taxon>
    </lineage>
</organism>
<evidence type="ECO:0000313" key="1">
    <source>
        <dbReference type="EMBL" id="MFC7615503.1"/>
    </source>
</evidence>
<comment type="caution">
    <text evidence="1">The sequence shown here is derived from an EMBL/GenBank/DDBJ whole genome shotgun (WGS) entry which is preliminary data.</text>
</comment>
<name>A0ABW2TQI8_9PSEU</name>
<accession>A0ABW2TQI8</accession>
<protein>
    <recommendedName>
        <fullName evidence="3">Diphosphomevalonate decarboxylase</fullName>
    </recommendedName>
</protein>
<gene>
    <name evidence="1" type="ORF">ACFQV2_20380</name>
</gene>
<keyword evidence="2" id="KW-1185">Reference proteome</keyword>
<reference evidence="2" key="1">
    <citation type="journal article" date="2019" name="Int. J. Syst. Evol. Microbiol.">
        <title>The Global Catalogue of Microorganisms (GCM) 10K type strain sequencing project: providing services to taxonomists for standard genome sequencing and annotation.</title>
        <authorList>
            <consortium name="The Broad Institute Genomics Platform"/>
            <consortium name="The Broad Institute Genome Sequencing Center for Infectious Disease"/>
            <person name="Wu L."/>
            <person name="Ma J."/>
        </authorList>
    </citation>
    <scope>NUCLEOTIDE SEQUENCE [LARGE SCALE GENOMIC DNA]</scope>
    <source>
        <strain evidence="2">JCM 17695</strain>
    </source>
</reference>
<sequence length="59" mass="6038">MDLRRAGVPAYATMDAGPNVKVLCHRADADRVADAVRSARCTTIVAGVGPGARLSGGRS</sequence>
<dbReference type="InterPro" id="IPR036554">
    <property type="entry name" value="GHMP_kinase_C_sf"/>
</dbReference>
<proteinExistence type="predicted"/>
<dbReference type="EMBL" id="JBHTEY010000004">
    <property type="protein sequence ID" value="MFC7615503.1"/>
    <property type="molecule type" value="Genomic_DNA"/>
</dbReference>
<dbReference type="Gene3D" id="3.30.70.890">
    <property type="entry name" value="GHMP kinase, C-terminal domain"/>
    <property type="match status" value="1"/>
</dbReference>
<evidence type="ECO:0000313" key="2">
    <source>
        <dbReference type="Proteomes" id="UP001596512"/>
    </source>
</evidence>
<dbReference type="Proteomes" id="UP001596512">
    <property type="component" value="Unassembled WGS sequence"/>
</dbReference>
<dbReference type="SUPFAM" id="SSF55060">
    <property type="entry name" value="GHMP Kinase, C-terminal domain"/>
    <property type="match status" value="1"/>
</dbReference>